<reference evidence="1 2" key="1">
    <citation type="submission" date="2019-09" db="EMBL/GenBank/DDBJ databases">
        <authorList>
            <person name="Chandra G."/>
            <person name="Truman W A."/>
        </authorList>
    </citation>
    <scope>NUCLEOTIDE SEQUENCE [LARGE SCALE GENOMIC DNA]</scope>
    <source>
        <strain evidence="1">PS918</strain>
    </source>
</reference>
<evidence type="ECO:0000313" key="1">
    <source>
        <dbReference type="EMBL" id="VVP84925.1"/>
    </source>
</evidence>
<proteinExistence type="predicted"/>
<evidence type="ECO:0000313" key="2">
    <source>
        <dbReference type="Proteomes" id="UP000326611"/>
    </source>
</evidence>
<organism evidence="1 2">
    <name type="scientific">Pseudomonas fluorescens</name>
    <dbReference type="NCBI Taxonomy" id="294"/>
    <lineage>
        <taxon>Bacteria</taxon>
        <taxon>Pseudomonadati</taxon>
        <taxon>Pseudomonadota</taxon>
        <taxon>Gammaproteobacteria</taxon>
        <taxon>Pseudomonadales</taxon>
        <taxon>Pseudomonadaceae</taxon>
        <taxon>Pseudomonas</taxon>
    </lineage>
</organism>
<dbReference type="RefSeq" id="WP_224790467.1">
    <property type="nucleotide sequence ID" value="NZ_CABVIY010000003.1"/>
</dbReference>
<dbReference type="EMBL" id="CABVIY010000003">
    <property type="protein sequence ID" value="VVP84925.1"/>
    <property type="molecule type" value="Genomic_DNA"/>
</dbReference>
<name>A0A5E7SFZ6_PSEFL</name>
<gene>
    <name evidence="1" type="ORF">PS918_02680</name>
</gene>
<sequence length="202" mass="22848">MNKAKAQPASFFVEREFICWRGRDDDEMYLCQVARQGDHYVSVNLDLMPIRFVGAVAHDIARCLYDAVLIAVGNLAGFVPTPAGRDCLLERTYRKRVSGEWFYCANGWFNCHETEDEVYVVELAMDESEKTERVRVCTVEDGGVELVFDFMCYSFSMHDAVWLSNALMEAMGCEPLDTLETTSKSCRPMAGFTPAELCLSGR</sequence>
<dbReference type="Proteomes" id="UP000326611">
    <property type="component" value="Unassembled WGS sequence"/>
</dbReference>
<dbReference type="AlphaFoldDB" id="A0A5E7SFZ6"/>
<protein>
    <submittedName>
        <fullName evidence="1">Uncharacterized protein</fullName>
    </submittedName>
</protein>
<accession>A0A5E7SFZ6</accession>